<evidence type="ECO:0000313" key="9">
    <source>
        <dbReference type="EMBL" id="QGY39556.1"/>
    </source>
</evidence>
<dbReference type="InterPro" id="IPR005648">
    <property type="entry name" value="FlgD"/>
</dbReference>
<dbReference type="Gene3D" id="2.60.40.4070">
    <property type="match status" value="1"/>
</dbReference>
<protein>
    <recommendedName>
        <fullName evidence="2 5">Basal-body rod modification protein FlgD</fullName>
    </recommendedName>
</protein>
<evidence type="ECO:0000256" key="6">
    <source>
        <dbReference type="SAM" id="MobiDB-lite"/>
    </source>
</evidence>
<dbReference type="Pfam" id="PF13860">
    <property type="entry name" value="FlgD_ig"/>
    <property type="match status" value="1"/>
</dbReference>
<comment type="similarity">
    <text evidence="1 5">Belongs to the FlgD family.</text>
</comment>
<keyword evidence="9" id="KW-0969">Cilium</keyword>
<feature type="domain" description="FlgD/Vpr Ig-like" evidence="7">
    <location>
        <begin position="110"/>
        <end position="183"/>
    </location>
</feature>
<evidence type="ECO:0000256" key="1">
    <source>
        <dbReference type="ARBA" id="ARBA00010577"/>
    </source>
</evidence>
<feature type="domain" description="FlgD Tudor-like" evidence="8">
    <location>
        <begin position="91"/>
        <end position="224"/>
    </location>
</feature>
<evidence type="ECO:0000259" key="8">
    <source>
        <dbReference type="Pfam" id="PF13861"/>
    </source>
</evidence>
<keyword evidence="10" id="KW-1185">Reference proteome</keyword>
<dbReference type="Proteomes" id="UP000428328">
    <property type="component" value="Chromosome"/>
</dbReference>
<dbReference type="InterPro" id="IPR025965">
    <property type="entry name" value="FlgD/Vpr_Ig-like"/>
</dbReference>
<dbReference type="RefSeq" id="WP_158946782.1">
    <property type="nucleotide sequence ID" value="NZ_CP046400.1"/>
</dbReference>
<dbReference type="Gene3D" id="2.30.30.910">
    <property type="match status" value="1"/>
</dbReference>
<proteinExistence type="inferred from homology"/>
<dbReference type="Pfam" id="PF03963">
    <property type="entry name" value="FlgD"/>
    <property type="match status" value="1"/>
</dbReference>
<organism evidence="9 10">
    <name type="scientific">Pseudodesulfovibrio cashew</name>
    <dbReference type="NCBI Taxonomy" id="2678688"/>
    <lineage>
        <taxon>Bacteria</taxon>
        <taxon>Pseudomonadati</taxon>
        <taxon>Thermodesulfobacteriota</taxon>
        <taxon>Desulfovibrionia</taxon>
        <taxon>Desulfovibrionales</taxon>
        <taxon>Desulfovibrionaceae</taxon>
    </lineage>
</organism>
<evidence type="ECO:0000256" key="4">
    <source>
        <dbReference type="ARBA" id="ARBA00024746"/>
    </source>
</evidence>
<name>A0A6I6J9S0_9BACT</name>
<evidence type="ECO:0000256" key="3">
    <source>
        <dbReference type="ARBA" id="ARBA00022795"/>
    </source>
</evidence>
<evidence type="ECO:0000256" key="5">
    <source>
        <dbReference type="RuleBase" id="RU362076"/>
    </source>
</evidence>
<comment type="function">
    <text evidence="4 5">Required for flagellar hook formation. May act as a scaffolding protein.</text>
</comment>
<dbReference type="InterPro" id="IPR025963">
    <property type="entry name" value="FLgD_Tudor"/>
</dbReference>
<keyword evidence="3 5" id="KW-1005">Bacterial flagellum biogenesis</keyword>
<evidence type="ECO:0000259" key="7">
    <source>
        <dbReference type="Pfam" id="PF13860"/>
    </source>
</evidence>
<dbReference type="AlphaFoldDB" id="A0A6I6J9S0"/>
<reference evidence="9 10" key="1">
    <citation type="submission" date="2019-11" db="EMBL/GenBank/DDBJ databases">
        <authorList>
            <person name="Zheng R.K."/>
            <person name="Sun C.M."/>
        </authorList>
    </citation>
    <scope>NUCLEOTIDE SEQUENCE [LARGE SCALE GENOMIC DNA]</scope>
    <source>
        <strain evidence="9 10">SRB007</strain>
    </source>
</reference>
<evidence type="ECO:0000256" key="2">
    <source>
        <dbReference type="ARBA" id="ARBA00016013"/>
    </source>
</evidence>
<dbReference type="Pfam" id="PF13861">
    <property type="entry name" value="FLgD_tudor"/>
    <property type="match status" value="1"/>
</dbReference>
<feature type="region of interest" description="Disordered" evidence="6">
    <location>
        <begin position="1"/>
        <end position="21"/>
    </location>
</feature>
<keyword evidence="9" id="KW-0966">Cell projection</keyword>
<dbReference type="EMBL" id="CP046400">
    <property type="protein sequence ID" value="QGY39556.1"/>
    <property type="molecule type" value="Genomic_DNA"/>
</dbReference>
<sequence>MSTVTTSYYDSLTSSSTTSTVEYTTTDELTSLTSEDFLTLLVTELEYQDPTEPMDNTEMVNQLTQYSQLDELTSLNDKMDTLTDALTAMSSVSGLGYIGKEVEAEGYTVVKDGDDVSDLYFELEDDAAELTINIYDSSGSIVNTLTYSDVESGTSTFTWDGTDYDGEECDDGTYTLVFSATDSDGEDLDVSTTTTGTVTGVSTTDDGVVLVLDDGRTVNLTDVTYATGS</sequence>
<accession>A0A6I6J9S0</accession>
<evidence type="ECO:0000313" key="10">
    <source>
        <dbReference type="Proteomes" id="UP000428328"/>
    </source>
</evidence>
<keyword evidence="9" id="KW-0282">Flagellum</keyword>
<gene>
    <name evidence="9" type="ORF">GM415_05295</name>
</gene>
<dbReference type="GO" id="GO:0044781">
    <property type="term" value="P:bacterial-type flagellum organization"/>
    <property type="evidence" value="ECO:0007669"/>
    <property type="project" value="UniProtKB-UniRule"/>
</dbReference>
<dbReference type="KEGG" id="psel:GM415_05295"/>